<name>A0A085W5C3_9BACT</name>
<dbReference type="STRING" id="394096.DB31_2945"/>
<dbReference type="OrthoDB" id="5382733at2"/>
<evidence type="ECO:0000256" key="1">
    <source>
        <dbReference type="SAM" id="Coils"/>
    </source>
</evidence>
<dbReference type="PATRIC" id="fig|394096.3.peg.7270"/>
<dbReference type="EMBL" id="JMCB01000019">
    <property type="protein sequence ID" value="KFE62886.1"/>
    <property type="molecule type" value="Genomic_DNA"/>
</dbReference>
<feature type="coiled-coil region" evidence="1">
    <location>
        <begin position="69"/>
        <end position="96"/>
    </location>
</feature>
<organism evidence="2 3">
    <name type="scientific">Hyalangium minutum</name>
    <dbReference type="NCBI Taxonomy" id="394096"/>
    <lineage>
        <taxon>Bacteria</taxon>
        <taxon>Pseudomonadati</taxon>
        <taxon>Myxococcota</taxon>
        <taxon>Myxococcia</taxon>
        <taxon>Myxococcales</taxon>
        <taxon>Cystobacterineae</taxon>
        <taxon>Archangiaceae</taxon>
        <taxon>Hyalangium</taxon>
    </lineage>
</organism>
<keyword evidence="3" id="KW-1185">Reference proteome</keyword>
<protein>
    <submittedName>
        <fullName evidence="2">Uncharacterized protein</fullName>
    </submittedName>
</protein>
<comment type="caution">
    <text evidence="2">The sequence shown here is derived from an EMBL/GenBank/DDBJ whole genome shotgun (WGS) entry which is preliminary data.</text>
</comment>
<keyword evidence="1" id="KW-0175">Coiled coil</keyword>
<proteinExistence type="predicted"/>
<dbReference type="Proteomes" id="UP000028725">
    <property type="component" value="Unassembled WGS sequence"/>
</dbReference>
<accession>A0A085W5C3</accession>
<evidence type="ECO:0000313" key="3">
    <source>
        <dbReference type="Proteomes" id="UP000028725"/>
    </source>
</evidence>
<reference evidence="2 3" key="1">
    <citation type="submission" date="2014-04" db="EMBL/GenBank/DDBJ databases">
        <title>Genome assembly of Hyalangium minutum DSM 14724.</title>
        <authorList>
            <person name="Sharma G."/>
            <person name="Subramanian S."/>
        </authorList>
    </citation>
    <scope>NUCLEOTIDE SEQUENCE [LARGE SCALE GENOMIC DNA]</scope>
    <source>
        <strain evidence="2 3">DSM 14724</strain>
    </source>
</reference>
<dbReference type="RefSeq" id="WP_044196474.1">
    <property type="nucleotide sequence ID" value="NZ_JMCB01000019.1"/>
</dbReference>
<gene>
    <name evidence="2" type="ORF">DB31_2945</name>
</gene>
<dbReference type="AlphaFoldDB" id="A0A085W5C3"/>
<evidence type="ECO:0000313" key="2">
    <source>
        <dbReference type="EMBL" id="KFE62886.1"/>
    </source>
</evidence>
<sequence>MLKDNPVMKKLVETGEERIGKIAQQLLSNEKFVSMVQGLVSRSLAAKGTLDSALRTALSAMNLPSTADLELLRSKVDDLEKLLASVEGKIDTLVDEKKK</sequence>